<comment type="caution">
    <text evidence="2">The sequence shown here is derived from an EMBL/GenBank/DDBJ whole genome shotgun (WGS) entry which is preliminary data.</text>
</comment>
<dbReference type="AlphaFoldDB" id="K9E3W7"/>
<reference evidence="2 3" key="1">
    <citation type="submission" date="2012-09" db="EMBL/GenBank/DDBJ databases">
        <title>The Genome Sequence of Massilia timonae CCUG 45783.</title>
        <authorList>
            <consortium name="The Broad Institute Genome Sequencing Platform"/>
            <person name="Earl A."/>
            <person name="Ward D."/>
            <person name="Feldgarden M."/>
            <person name="Gevers D."/>
            <person name="Huys G."/>
            <person name="Walker B."/>
            <person name="Young S.K."/>
            <person name="Zeng Q."/>
            <person name="Gargeya S."/>
            <person name="Fitzgerald M."/>
            <person name="Haas B."/>
            <person name="Abouelleil A."/>
            <person name="Alvarado L."/>
            <person name="Arachchi H.M."/>
            <person name="Berlin A.M."/>
            <person name="Chapman S.B."/>
            <person name="Goldberg J."/>
            <person name="Griggs A."/>
            <person name="Gujja S."/>
            <person name="Hansen M."/>
            <person name="Howarth C."/>
            <person name="Imamovic A."/>
            <person name="Larimer J."/>
            <person name="McCowen C."/>
            <person name="Montmayeur A."/>
            <person name="Murphy C."/>
            <person name="Neiman D."/>
            <person name="Pearson M."/>
            <person name="Priest M."/>
            <person name="Roberts A."/>
            <person name="Saif S."/>
            <person name="Shea T."/>
            <person name="Sisk P."/>
            <person name="Sykes S."/>
            <person name="Wortman J."/>
            <person name="Nusbaum C."/>
            <person name="Birren B."/>
        </authorList>
    </citation>
    <scope>NUCLEOTIDE SEQUENCE [LARGE SCALE GENOMIC DNA]</scope>
    <source>
        <strain evidence="2 3">CCUG 45783</strain>
    </source>
</reference>
<dbReference type="Proteomes" id="UP000009874">
    <property type="component" value="Unassembled WGS sequence"/>
</dbReference>
<dbReference type="Pfam" id="PF08722">
    <property type="entry name" value="Tn7_TnsA-like_N"/>
    <property type="match status" value="1"/>
</dbReference>
<dbReference type="EMBL" id="AGZI01000008">
    <property type="protein sequence ID" value="EKU84135.1"/>
    <property type="molecule type" value="Genomic_DNA"/>
</dbReference>
<dbReference type="CDD" id="cd22362">
    <property type="entry name" value="TnsA_endonuclease-like"/>
    <property type="match status" value="1"/>
</dbReference>
<keyword evidence="3" id="KW-1185">Reference proteome</keyword>
<feature type="domain" description="TnsA endonuclease N-terminal" evidence="1">
    <location>
        <begin position="74"/>
        <end position="171"/>
    </location>
</feature>
<protein>
    <recommendedName>
        <fullName evidence="1">TnsA endonuclease N-terminal domain-containing protein</fullName>
    </recommendedName>
</protein>
<dbReference type="GO" id="GO:0003676">
    <property type="term" value="F:nucleic acid binding"/>
    <property type="evidence" value="ECO:0007669"/>
    <property type="project" value="InterPro"/>
</dbReference>
<name>K9E3W7_9BURK</name>
<evidence type="ECO:0000313" key="3">
    <source>
        <dbReference type="Proteomes" id="UP000009874"/>
    </source>
</evidence>
<dbReference type="InterPro" id="IPR011856">
    <property type="entry name" value="tRNA_endonuc-like_dom_sf"/>
</dbReference>
<evidence type="ECO:0000259" key="1">
    <source>
        <dbReference type="Pfam" id="PF08722"/>
    </source>
</evidence>
<accession>K9E3W7</accession>
<sequence length="294" mass="33468">MMRRVPITADDVARWKTQGLGLGEGAHYKPWIDVRCFSSRGRMSRRLGVTTGRVHHLFSDNESCFFLMADYAADVVDIREQFPLFPESATQRVASSLGVRHPSYPRSQTPIVMTTDFLLTRIDKSGKRYLVAFSIKSADDLRGRSRKSVLTKLEIERRYWLVRGIPWYLFTNAEFDKTVIDNLEWLSYFMVEHDIDRDAFEAHLPRFLAAFNTPSLQGLMLADRLRECAAVFAAAVSPELATDMFRYCAWHKLINLDLRVPIGLRCIPVVLPVASDSRFSCAQKGGYNGSIVSC</sequence>
<evidence type="ECO:0000313" key="2">
    <source>
        <dbReference type="EMBL" id="EKU84135.1"/>
    </source>
</evidence>
<gene>
    <name evidence="2" type="ORF">HMPREF9710_00778</name>
</gene>
<dbReference type="HOGENOM" id="CLU_076083_0_1_4"/>
<dbReference type="eggNOG" id="ENOG502Z9E1">
    <property type="taxonomic scope" value="Bacteria"/>
</dbReference>
<dbReference type="InterPro" id="IPR014833">
    <property type="entry name" value="TnsA_N"/>
</dbReference>
<dbReference type="Gene3D" id="3.40.1350.10">
    <property type="match status" value="1"/>
</dbReference>
<proteinExistence type="predicted"/>
<organism evidence="2 3">
    <name type="scientific">Massilia timonae CCUG 45783</name>
    <dbReference type="NCBI Taxonomy" id="883126"/>
    <lineage>
        <taxon>Bacteria</taxon>
        <taxon>Pseudomonadati</taxon>
        <taxon>Pseudomonadota</taxon>
        <taxon>Betaproteobacteria</taxon>
        <taxon>Burkholderiales</taxon>
        <taxon>Oxalobacteraceae</taxon>
        <taxon>Telluria group</taxon>
        <taxon>Massilia</taxon>
    </lineage>
</organism>
<dbReference type="SUPFAM" id="SSF52980">
    <property type="entry name" value="Restriction endonuclease-like"/>
    <property type="match status" value="1"/>
</dbReference>
<dbReference type="InterPro" id="IPR011335">
    <property type="entry name" value="Restrct_endonuc-II-like"/>
</dbReference>